<evidence type="ECO:0000313" key="9">
    <source>
        <dbReference type="Proteomes" id="UP000294545"/>
    </source>
</evidence>
<dbReference type="GO" id="GO:0005506">
    <property type="term" value="F:iron ion binding"/>
    <property type="evidence" value="ECO:0007669"/>
    <property type="project" value="InterPro"/>
</dbReference>
<dbReference type="InterPro" id="IPR007197">
    <property type="entry name" value="rSAM"/>
</dbReference>
<dbReference type="AlphaFoldDB" id="A0A4R1MZP2"/>
<dbReference type="CDD" id="cd01335">
    <property type="entry name" value="Radical_SAM"/>
    <property type="match status" value="1"/>
</dbReference>
<dbReference type="GO" id="GO:0051539">
    <property type="term" value="F:4 iron, 4 sulfur cluster binding"/>
    <property type="evidence" value="ECO:0007669"/>
    <property type="project" value="UniProtKB-KW"/>
</dbReference>
<dbReference type="EMBL" id="SMGQ01000011">
    <property type="protein sequence ID" value="TCK98756.1"/>
    <property type="molecule type" value="Genomic_DNA"/>
</dbReference>
<dbReference type="SFLD" id="SFLDS00029">
    <property type="entry name" value="Radical_SAM"/>
    <property type="match status" value="1"/>
</dbReference>
<dbReference type="RefSeq" id="WP_132281865.1">
    <property type="nucleotide sequence ID" value="NZ_SMGQ01000011.1"/>
</dbReference>
<comment type="cofactor">
    <cofactor evidence="1">
        <name>[4Fe-4S] cluster</name>
        <dbReference type="ChEBI" id="CHEBI:49883"/>
    </cofactor>
</comment>
<sequence>MSFYEVYNQYKNINVQDYFNQLTTEHINQIIHKDNISALEFLALLSPKAKDLLESMARKANQLTKQNFGKAIILYTPLYLGNYCVNQCAYCGFNVDNPIPRKRLTLEEVALEAKAIAKTDLRHILILTGESRKGTSVDYIEECVKVINKYATVSIEIYPLEQEEYERLIQAGVDGLTLYQEVYNEEIYDEIHIRGPKKDYLNRLNAPERACKAKMRTVNIGALLGLDQWEREAFFTGLHGKYLQDKYTDTEISISLPRMRPHEGSFTPKDNVEDKDFVQIMLALRLFLPRVGITISTREEPDFRENVLPLGVTKMSAGTTTAVGGRTQDEETVQFDTSDKRSVEEIKKMLLSKGYQPVFKDWQLI</sequence>
<dbReference type="Pfam" id="PF04055">
    <property type="entry name" value="Radical_SAM"/>
    <property type="match status" value="1"/>
</dbReference>
<evidence type="ECO:0000256" key="1">
    <source>
        <dbReference type="ARBA" id="ARBA00001966"/>
    </source>
</evidence>
<feature type="domain" description="Radical SAM core" evidence="7">
    <location>
        <begin position="68"/>
        <end position="298"/>
    </location>
</feature>
<dbReference type="PANTHER" id="PTHR43583:SF1">
    <property type="entry name" value="2-IMINOACETATE SYNTHASE"/>
    <property type="match status" value="1"/>
</dbReference>
<dbReference type="SUPFAM" id="SSF102114">
    <property type="entry name" value="Radical SAM enzymes"/>
    <property type="match status" value="1"/>
</dbReference>
<evidence type="ECO:0000256" key="6">
    <source>
        <dbReference type="ARBA" id="ARBA00023014"/>
    </source>
</evidence>
<dbReference type="SFLD" id="SFLDG01060">
    <property type="entry name" value="BATS_domain_containing"/>
    <property type="match status" value="1"/>
</dbReference>
<keyword evidence="2" id="KW-0004">4Fe-4S</keyword>
<dbReference type="Proteomes" id="UP000294545">
    <property type="component" value="Unassembled WGS sequence"/>
</dbReference>
<keyword evidence="4" id="KW-0479">Metal-binding</keyword>
<dbReference type="InterPro" id="IPR013785">
    <property type="entry name" value="Aldolase_TIM"/>
</dbReference>
<dbReference type="SFLD" id="SFLDF00301">
    <property type="entry name" value="2-iminoacetate_synthase_(ThiH)"/>
    <property type="match status" value="1"/>
</dbReference>
<dbReference type="InterPro" id="IPR034428">
    <property type="entry name" value="ThiH/NoCL/HydG-like"/>
</dbReference>
<evidence type="ECO:0000256" key="3">
    <source>
        <dbReference type="ARBA" id="ARBA00022691"/>
    </source>
</evidence>
<dbReference type="InterPro" id="IPR010722">
    <property type="entry name" value="BATS_dom"/>
</dbReference>
<proteinExistence type="predicted"/>
<keyword evidence="9" id="KW-1185">Reference proteome</keyword>
<protein>
    <submittedName>
        <fullName evidence="8">Tyrosine lyase ThiH</fullName>
    </submittedName>
</protein>
<dbReference type="InterPro" id="IPR012726">
    <property type="entry name" value="ThiH"/>
</dbReference>
<evidence type="ECO:0000313" key="8">
    <source>
        <dbReference type="EMBL" id="TCK98756.1"/>
    </source>
</evidence>
<evidence type="ECO:0000259" key="7">
    <source>
        <dbReference type="PROSITE" id="PS51918"/>
    </source>
</evidence>
<gene>
    <name evidence="8" type="ORF">EDC19_1191</name>
</gene>
<dbReference type="GO" id="GO:0016829">
    <property type="term" value="F:lyase activity"/>
    <property type="evidence" value="ECO:0007669"/>
    <property type="project" value="UniProtKB-KW"/>
</dbReference>
<name>A0A4R1MZP2_9FIRM</name>
<dbReference type="PANTHER" id="PTHR43583">
    <property type="entry name" value="2-IMINOACETATE SYNTHASE"/>
    <property type="match status" value="1"/>
</dbReference>
<keyword evidence="8" id="KW-0456">Lyase</keyword>
<dbReference type="NCBIfam" id="TIGR02351">
    <property type="entry name" value="thiH"/>
    <property type="match status" value="1"/>
</dbReference>
<dbReference type="Pfam" id="PF06968">
    <property type="entry name" value="BATS"/>
    <property type="match status" value="1"/>
</dbReference>
<keyword evidence="3" id="KW-0949">S-adenosyl-L-methionine</keyword>
<evidence type="ECO:0000256" key="4">
    <source>
        <dbReference type="ARBA" id="ARBA00022723"/>
    </source>
</evidence>
<dbReference type="PROSITE" id="PS51918">
    <property type="entry name" value="RADICAL_SAM"/>
    <property type="match status" value="1"/>
</dbReference>
<dbReference type="OrthoDB" id="9801120at2"/>
<reference evidence="8 9" key="1">
    <citation type="submission" date="2019-03" db="EMBL/GenBank/DDBJ databases">
        <title>Genomic Encyclopedia of Type Strains, Phase IV (KMG-IV): sequencing the most valuable type-strain genomes for metagenomic binning, comparative biology and taxonomic classification.</title>
        <authorList>
            <person name="Goeker M."/>
        </authorList>
    </citation>
    <scope>NUCLEOTIDE SEQUENCE [LARGE SCALE GENOMIC DNA]</scope>
    <source>
        <strain evidence="8 9">DSM 24176</strain>
    </source>
</reference>
<dbReference type="SMART" id="SM00876">
    <property type="entry name" value="BATS"/>
    <property type="match status" value="1"/>
</dbReference>
<keyword evidence="6" id="KW-0411">Iron-sulfur</keyword>
<keyword evidence="5" id="KW-0408">Iron</keyword>
<evidence type="ECO:0000256" key="2">
    <source>
        <dbReference type="ARBA" id="ARBA00022485"/>
    </source>
</evidence>
<dbReference type="SFLD" id="SFLDG01081">
    <property type="entry name" value="cleavage_of_the_Ca-Cb_bond_in"/>
    <property type="match status" value="1"/>
</dbReference>
<comment type="caution">
    <text evidence="8">The sequence shown here is derived from an EMBL/GenBank/DDBJ whole genome shotgun (WGS) entry which is preliminary data.</text>
</comment>
<evidence type="ECO:0000256" key="5">
    <source>
        <dbReference type="ARBA" id="ARBA00023004"/>
    </source>
</evidence>
<dbReference type="InterPro" id="IPR058240">
    <property type="entry name" value="rSAM_sf"/>
</dbReference>
<dbReference type="GO" id="GO:0009228">
    <property type="term" value="P:thiamine biosynthetic process"/>
    <property type="evidence" value="ECO:0007669"/>
    <property type="project" value="InterPro"/>
</dbReference>
<dbReference type="Gene3D" id="3.20.20.70">
    <property type="entry name" value="Aldolase class I"/>
    <property type="match status" value="1"/>
</dbReference>
<accession>A0A4R1MZP2</accession>
<organism evidence="8 9">
    <name type="scientific">Natranaerovirga hydrolytica</name>
    <dbReference type="NCBI Taxonomy" id="680378"/>
    <lineage>
        <taxon>Bacteria</taxon>
        <taxon>Bacillati</taxon>
        <taxon>Bacillota</taxon>
        <taxon>Clostridia</taxon>
        <taxon>Lachnospirales</taxon>
        <taxon>Natranaerovirgaceae</taxon>
        <taxon>Natranaerovirga</taxon>
    </lineage>
</organism>